<feature type="domain" description="YubB ferredoxin-like" evidence="2">
    <location>
        <begin position="212"/>
        <end position="294"/>
    </location>
</feature>
<proteinExistence type="predicted"/>
<dbReference type="InterPro" id="IPR009694">
    <property type="entry name" value="DUF1281"/>
</dbReference>
<accession>A0A3K8YAL8</accession>
<gene>
    <name evidence="3" type="ORF">EEM47_15765</name>
</gene>
<dbReference type="InterPro" id="IPR041329">
    <property type="entry name" value="YubB_C"/>
</dbReference>
<dbReference type="AlphaFoldDB" id="A0A3K8YAL8"/>
<dbReference type="Pfam" id="PF06924">
    <property type="entry name" value="DUF1281"/>
    <property type="match status" value="1"/>
</dbReference>
<dbReference type="Proteomes" id="UP000885364">
    <property type="component" value="Unassembled WGS sequence"/>
</dbReference>
<sequence length="312" mass="35136">MPNWCANRLMFNDISQDNNVLKTWIAGGQPSLHRRARKEGIQLFLAGCAGILRPLTEQCYPPYPQLVSYGAAADNRPSVQAYSDWLAMFMAGAVLDVETCHKLHQCWQDSHICHARWATLSEPEQQVIRQLYQQKSFDWGDSFRPAPVEAWWDSLCDGESIIPAAEPMDFRDVLPTRLDIEVNAFNGGLLTGIPSSYDHYLTRYGCKWPVGYEANICFAGENSLTVDFDTPWSPVGEDVVAALSQRYGGEVEHWFAEQGCNYCGYARYVNGETDVYITDELEWGEADPDDEDSFPDVTGPEWIINNVAHFGG</sequence>
<protein>
    <submittedName>
        <fullName evidence="3">DUF1281 domain-containing protein</fullName>
    </submittedName>
</protein>
<dbReference type="Pfam" id="PF18406">
    <property type="entry name" value="DUF1281_C"/>
    <property type="match status" value="1"/>
</dbReference>
<dbReference type="InterPro" id="IPR023136">
    <property type="entry name" value="Api92-like_dom_sf"/>
</dbReference>
<dbReference type="Gene3D" id="1.10.3530.10">
    <property type="entry name" value="Api92-like"/>
    <property type="match status" value="1"/>
</dbReference>
<dbReference type="EMBL" id="ROVY01000054">
    <property type="protein sequence ID" value="MHI23273.1"/>
    <property type="molecule type" value="Genomic_DNA"/>
</dbReference>
<comment type="caution">
    <text evidence="3">The sequence shown here is derived from an EMBL/GenBank/DDBJ whole genome shotgun (WGS) entry which is preliminary data.</text>
</comment>
<dbReference type="Gene3D" id="3.30.70.1270">
    <property type="entry name" value="Api92-like domains"/>
    <property type="match status" value="1"/>
</dbReference>
<reference evidence="3" key="1">
    <citation type="submission" date="2018-11" db="EMBL/GenBank/DDBJ databases">
        <authorList>
            <consortium name="PulseNet: The National Subtyping Network for Foodborne Disease Surveillance"/>
            <person name="Tarr C.L."/>
            <person name="Trees E."/>
            <person name="Katz L.S."/>
            <person name="Carleton-Romer H.A."/>
            <person name="Stroika S."/>
            <person name="Kucerova Z."/>
            <person name="Roache K.F."/>
            <person name="Sabol A.L."/>
            <person name="Besser J."/>
            <person name="Gerner-Smidt P."/>
        </authorList>
    </citation>
    <scope>NUCLEOTIDE SEQUENCE [LARGE SCALE GENOMIC DNA]</scope>
    <source>
        <strain evidence="3">PNUSAS059688</strain>
    </source>
</reference>
<name>A0A3K8YAL8_SALER</name>
<organism evidence="3">
    <name type="scientific">Salmonella enterica</name>
    <name type="common">Salmonella choleraesuis</name>
    <dbReference type="NCBI Taxonomy" id="28901"/>
    <lineage>
        <taxon>Bacteria</taxon>
        <taxon>Pseudomonadati</taxon>
        <taxon>Pseudomonadota</taxon>
        <taxon>Gammaproteobacteria</taxon>
        <taxon>Enterobacterales</taxon>
        <taxon>Enterobacteriaceae</taxon>
        <taxon>Salmonella</taxon>
    </lineage>
</organism>
<evidence type="ECO:0000259" key="2">
    <source>
        <dbReference type="Pfam" id="PF18406"/>
    </source>
</evidence>
<dbReference type="SUPFAM" id="SSF160940">
    <property type="entry name" value="Api92-like"/>
    <property type="match status" value="1"/>
</dbReference>
<feature type="domain" description="DUF1281" evidence="1">
    <location>
        <begin position="32"/>
        <end position="208"/>
    </location>
</feature>
<evidence type="ECO:0000259" key="1">
    <source>
        <dbReference type="Pfam" id="PF06924"/>
    </source>
</evidence>
<evidence type="ECO:0000313" key="3">
    <source>
        <dbReference type="EMBL" id="MHI23273.1"/>
    </source>
</evidence>